<comment type="caution">
    <text evidence="11">The sequence shown here is derived from an EMBL/GenBank/DDBJ whole genome shotgun (WGS) entry which is preliminary data.</text>
</comment>
<dbReference type="PIRSF" id="PIRSF500217">
    <property type="entry name" value="AlgI"/>
    <property type="match status" value="1"/>
</dbReference>
<keyword evidence="4 9" id="KW-0808">Transferase</keyword>
<dbReference type="EMBL" id="JASZZN010000027">
    <property type="protein sequence ID" value="MDM4018849.1"/>
    <property type="molecule type" value="Genomic_DNA"/>
</dbReference>
<evidence type="ECO:0000313" key="12">
    <source>
        <dbReference type="Proteomes" id="UP001239462"/>
    </source>
</evidence>
<reference evidence="11 12" key="1">
    <citation type="submission" date="2023-06" db="EMBL/GenBank/DDBJ databases">
        <title>Roseiconus lacunae JC819 isolated from Gulf of Mannar region, Tamil Nadu.</title>
        <authorList>
            <person name="Pk S."/>
            <person name="Ch S."/>
            <person name="Ch V.R."/>
        </authorList>
    </citation>
    <scope>NUCLEOTIDE SEQUENCE [LARGE SCALE GENOMIC DNA]</scope>
    <source>
        <strain evidence="11 12">JC819</strain>
    </source>
</reference>
<feature type="transmembrane region" description="Helical" evidence="10">
    <location>
        <begin position="245"/>
        <end position="263"/>
    </location>
</feature>
<evidence type="ECO:0000256" key="1">
    <source>
        <dbReference type="ARBA" id="ARBA00004651"/>
    </source>
</evidence>
<evidence type="ECO:0000256" key="6">
    <source>
        <dbReference type="ARBA" id="ARBA00022989"/>
    </source>
</evidence>
<dbReference type="PANTHER" id="PTHR13285:SF23">
    <property type="entry name" value="TEICHOIC ACID D-ALANYLTRANSFERASE"/>
    <property type="match status" value="1"/>
</dbReference>
<comment type="similarity">
    <text evidence="2 9">Belongs to the membrane-bound acyltransferase family.</text>
</comment>
<dbReference type="InterPro" id="IPR004299">
    <property type="entry name" value="MBOAT_fam"/>
</dbReference>
<dbReference type="PANTHER" id="PTHR13285">
    <property type="entry name" value="ACYLTRANSFERASE"/>
    <property type="match status" value="1"/>
</dbReference>
<evidence type="ECO:0000256" key="9">
    <source>
        <dbReference type="PIRNR" id="PIRNR016636"/>
    </source>
</evidence>
<dbReference type="Proteomes" id="UP001239462">
    <property type="component" value="Unassembled WGS sequence"/>
</dbReference>
<feature type="transmembrane region" description="Helical" evidence="10">
    <location>
        <begin position="153"/>
        <end position="172"/>
    </location>
</feature>
<dbReference type="InterPro" id="IPR028362">
    <property type="entry name" value="AlgI"/>
</dbReference>
<keyword evidence="7 9" id="KW-0472">Membrane</keyword>
<feature type="transmembrane region" description="Helical" evidence="10">
    <location>
        <begin position="322"/>
        <end position="342"/>
    </location>
</feature>
<evidence type="ECO:0000313" key="11">
    <source>
        <dbReference type="EMBL" id="MDM4018849.1"/>
    </source>
</evidence>
<dbReference type="InterPro" id="IPR051085">
    <property type="entry name" value="MB_O-acyltransferase"/>
</dbReference>
<evidence type="ECO:0000256" key="7">
    <source>
        <dbReference type="ARBA" id="ARBA00023136"/>
    </source>
</evidence>
<accession>A0ABT7PQR6</accession>
<evidence type="ECO:0000256" key="10">
    <source>
        <dbReference type="SAM" id="Phobius"/>
    </source>
</evidence>
<evidence type="ECO:0000256" key="2">
    <source>
        <dbReference type="ARBA" id="ARBA00010323"/>
    </source>
</evidence>
<sequence length="476" mass="53475">MTFNSISFLVFLPLAFLAAWGRFGWPARKLALLILSYLFYAAWNPPFVILLWISTVIDWFAARRIDRTQSRAVKIGCLLVSLFVNLGMLVYFKYGNFFLGNFQSLGAQLGLEVPSGYSVILPVGISFYTFQTLSYTLDIYLGRARAAKSFLDYALYVTFFPQLVAGPIVRATDFIPQCERPPKFRWRPIGYGAFLVLWGVFQKRVMADGVFAPVVEKVYDTTGSVSFIDAWCGTIAFAGQILCDFSGYSIAAIGVAMMLGFALPDNFRSPYAAIGFSDFWRRWHISLSSWIRDYLYIPLGGNRNGKLRAHFNLMLTMLLAGLWHGAGWTFIVWGCLHGLLLSMERVWVKAVWSRLRHASTRRVLGALGVPVTFLLVCVTWIFFRANDMTSALGICTSAFNPLASNRFSSLVPFGESRNAMLGMGALLSLQQLGRKRTLEDLVSSVPSILICFIMAAMLVATLLWASEDRAFIYFQF</sequence>
<dbReference type="Pfam" id="PF03062">
    <property type="entry name" value="MBOAT"/>
    <property type="match status" value="1"/>
</dbReference>
<evidence type="ECO:0000256" key="3">
    <source>
        <dbReference type="ARBA" id="ARBA00022475"/>
    </source>
</evidence>
<evidence type="ECO:0000256" key="8">
    <source>
        <dbReference type="ARBA" id="ARBA00023315"/>
    </source>
</evidence>
<protein>
    <submittedName>
        <fullName evidence="11">MBOAT family protein</fullName>
    </submittedName>
</protein>
<dbReference type="PIRSF" id="PIRSF016636">
    <property type="entry name" value="AlgI_DltB"/>
    <property type="match status" value="1"/>
</dbReference>
<dbReference type="RefSeq" id="WP_289166830.1">
    <property type="nucleotide sequence ID" value="NZ_JASZZN010000027.1"/>
</dbReference>
<comment type="subcellular location">
    <subcellularLocation>
        <location evidence="1">Cell membrane</location>
        <topology evidence="1">Multi-pass membrane protein</topology>
    </subcellularLocation>
</comment>
<feature type="transmembrane region" description="Helical" evidence="10">
    <location>
        <begin position="445"/>
        <end position="465"/>
    </location>
</feature>
<name>A0ABT7PQR6_9BACT</name>
<evidence type="ECO:0000256" key="5">
    <source>
        <dbReference type="ARBA" id="ARBA00022692"/>
    </source>
</evidence>
<keyword evidence="12" id="KW-1185">Reference proteome</keyword>
<keyword evidence="8 9" id="KW-0012">Acyltransferase</keyword>
<feature type="transmembrane region" description="Helical" evidence="10">
    <location>
        <begin position="119"/>
        <end position="141"/>
    </location>
</feature>
<feature type="transmembrane region" description="Helical" evidence="10">
    <location>
        <begin position="37"/>
        <end position="60"/>
    </location>
</feature>
<keyword evidence="6 10" id="KW-1133">Transmembrane helix</keyword>
<organism evidence="11 12">
    <name type="scientific">Roseiconus lacunae</name>
    <dbReference type="NCBI Taxonomy" id="2605694"/>
    <lineage>
        <taxon>Bacteria</taxon>
        <taxon>Pseudomonadati</taxon>
        <taxon>Planctomycetota</taxon>
        <taxon>Planctomycetia</taxon>
        <taxon>Pirellulales</taxon>
        <taxon>Pirellulaceae</taxon>
        <taxon>Roseiconus</taxon>
    </lineage>
</organism>
<dbReference type="InterPro" id="IPR024194">
    <property type="entry name" value="Ac/AlaTfrase_AlgI/DltB"/>
</dbReference>
<feature type="transmembrane region" description="Helical" evidence="10">
    <location>
        <begin position="363"/>
        <end position="383"/>
    </location>
</feature>
<feature type="transmembrane region" description="Helical" evidence="10">
    <location>
        <begin position="72"/>
        <end position="92"/>
    </location>
</feature>
<feature type="transmembrane region" description="Helical" evidence="10">
    <location>
        <begin position="184"/>
        <end position="201"/>
    </location>
</feature>
<keyword evidence="3 9" id="KW-1003">Cell membrane</keyword>
<proteinExistence type="inferred from homology"/>
<gene>
    <name evidence="11" type="ORF">QTN89_25570</name>
</gene>
<evidence type="ECO:0000256" key="4">
    <source>
        <dbReference type="ARBA" id="ARBA00022679"/>
    </source>
</evidence>
<keyword evidence="5 10" id="KW-0812">Transmembrane</keyword>